<protein>
    <submittedName>
        <fullName evidence="3">Rhodanese-related sulfurtransferase</fullName>
    </submittedName>
</protein>
<dbReference type="RefSeq" id="WP_074784888.1">
    <property type="nucleotide sequence ID" value="NZ_FOBO01000002.1"/>
</dbReference>
<name>A0A1H7VW66_9RHOB</name>
<dbReference type="AlphaFoldDB" id="A0A1H7VW66"/>
<dbReference type="PROSITE" id="PS50206">
    <property type="entry name" value="RHODANESE_3"/>
    <property type="match status" value="1"/>
</dbReference>
<reference evidence="3 4" key="1">
    <citation type="submission" date="2016-10" db="EMBL/GenBank/DDBJ databases">
        <authorList>
            <person name="de Groot N.N."/>
        </authorList>
    </citation>
    <scope>NUCLEOTIDE SEQUENCE [LARGE SCALE GENOMIC DNA]</scope>
    <source>
        <strain evidence="3 4">DSM 11457</strain>
    </source>
</reference>
<evidence type="ECO:0000259" key="2">
    <source>
        <dbReference type="PROSITE" id="PS50206"/>
    </source>
</evidence>
<dbReference type="GO" id="GO:0016740">
    <property type="term" value="F:transferase activity"/>
    <property type="evidence" value="ECO:0007669"/>
    <property type="project" value="UniProtKB-KW"/>
</dbReference>
<dbReference type="InterPro" id="IPR036873">
    <property type="entry name" value="Rhodanese-like_dom_sf"/>
</dbReference>
<sequence length="204" mass="21879">MRYFTRLTAPALLALSLALAPHSGVAETLDLQDPVAVETLSKSKQTEAGLYITAAEAGRVLAEKDNVALIDVRTPSETMLIGYPVPAAANIPSKLVDPDLAFDAKNGVYKMVDNPTYVEEMQAWLASDAAEGVDTLMIMCRSGSRSAAAIGKLVEAGVDVTLYNVVDGFEGDKNEDGVRAVNGWRNAGLPWTYKLREGLWPGHN</sequence>
<feature type="domain" description="Rhodanese" evidence="2">
    <location>
        <begin position="63"/>
        <end position="181"/>
    </location>
</feature>
<keyword evidence="1" id="KW-0732">Signal</keyword>
<organism evidence="3 4">
    <name type="scientific">Roseovarius tolerans</name>
    <dbReference type="NCBI Taxonomy" id="74031"/>
    <lineage>
        <taxon>Bacteria</taxon>
        <taxon>Pseudomonadati</taxon>
        <taxon>Pseudomonadota</taxon>
        <taxon>Alphaproteobacteria</taxon>
        <taxon>Rhodobacterales</taxon>
        <taxon>Roseobacteraceae</taxon>
        <taxon>Roseovarius</taxon>
    </lineage>
</organism>
<evidence type="ECO:0000313" key="4">
    <source>
        <dbReference type="Proteomes" id="UP000182160"/>
    </source>
</evidence>
<gene>
    <name evidence="3" type="ORF">SAMN04488077_102194</name>
</gene>
<proteinExistence type="predicted"/>
<keyword evidence="3" id="KW-0808">Transferase</keyword>
<dbReference type="SUPFAM" id="SSF52821">
    <property type="entry name" value="Rhodanese/Cell cycle control phosphatase"/>
    <property type="match status" value="1"/>
</dbReference>
<feature type="chain" id="PRO_5010285693" evidence="1">
    <location>
        <begin position="27"/>
        <end position="204"/>
    </location>
</feature>
<dbReference type="Pfam" id="PF00581">
    <property type="entry name" value="Rhodanese"/>
    <property type="match status" value="1"/>
</dbReference>
<accession>A0A1H7VW66</accession>
<dbReference type="InterPro" id="IPR001763">
    <property type="entry name" value="Rhodanese-like_dom"/>
</dbReference>
<feature type="signal peptide" evidence="1">
    <location>
        <begin position="1"/>
        <end position="26"/>
    </location>
</feature>
<dbReference type="Gene3D" id="3.40.250.10">
    <property type="entry name" value="Rhodanese-like domain"/>
    <property type="match status" value="1"/>
</dbReference>
<dbReference type="EMBL" id="FOBO01000002">
    <property type="protein sequence ID" value="SEM13294.1"/>
    <property type="molecule type" value="Genomic_DNA"/>
</dbReference>
<dbReference type="Proteomes" id="UP000182160">
    <property type="component" value="Unassembled WGS sequence"/>
</dbReference>
<evidence type="ECO:0000313" key="3">
    <source>
        <dbReference type="EMBL" id="SEM13294.1"/>
    </source>
</evidence>
<evidence type="ECO:0000256" key="1">
    <source>
        <dbReference type="SAM" id="SignalP"/>
    </source>
</evidence>